<name>A0A941IMN9_9ACTN</name>
<accession>A0A941IMN9</accession>
<comment type="caution">
    <text evidence="1">The sequence shown here is derived from an EMBL/GenBank/DDBJ whole genome shotgun (WGS) entry which is preliminary data.</text>
</comment>
<organism evidence="1 2">
    <name type="scientific">Actinospica durhamensis</name>
    <dbReference type="NCBI Taxonomy" id="1508375"/>
    <lineage>
        <taxon>Bacteria</taxon>
        <taxon>Bacillati</taxon>
        <taxon>Actinomycetota</taxon>
        <taxon>Actinomycetes</taxon>
        <taxon>Catenulisporales</taxon>
        <taxon>Actinospicaceae</taxon>
        <taxon>Actinospica</taxon>
    </lineage>
</organism>
<evidence type="ECO:0000313" key="1">
    <source>
        <dbReference type="EMBL" id="MBR7833069.1"/>
    </source>
</evidence>
<proteinExistence type="predicted"/>
<dbReference type="EMBL" id="JAGSOG010000022">
    <property type="protein sequence ID" value="MBR7833069.1"/>
    <property type="molecule type" value="Genomic_DNA"/>
</dbReference>
<dbReference type="RefSeq" id="WP_212527594.1">
    <property type="nucleotide sequence ID" value="NZ_JAGSOG010000022.1"/>
</dbReference>
<dbReference type="AlphaFoldDB" id="A0A941IMN9"/>
<evidence type="ECO:0000313" key="2">
    <source>
        <dbReference type="Proteomes" id="UP000675781"/>
    </source>
</evidence>
<reference evidence="1" key="1">
    <citation type="submission" date="2021-04" db="EMBL/GenBank/DDBJ databases">
        <title>Genome based classification of Actinospica acidithermotolerans sp. nov., an actinobacterium isolated from an Indonesian hot spring.</title>
        <authorList>
            <person name="Kusuma A.B."/>
            <person name="Putra K.E."/>
            <person name="Nafisah S."/>
            <person name="Loh J."/>
            <person name="Nouioui I."/>
            <person name="Goodfellow M."/>
        </authorList>
    </citation>
    <scope>NUCLEOTIDE SEQUENCE</scope>
    <source>
        <strain evidence="1">CSCA 57</strain>
    </source>
</reference>
<gene>
    <name evidence="1" type="ORF">KDL01_07330</name>
</gene>
<sequence length="121" mass="13150">MSYDQHVEPGAAGAQGPNARAYVTNYYGAEPPYELVGGDEAGGGDAAWLRRQPSRLLDARNAIVPFRGRVEELGLLAEWRDHAAAERHHLVHAHGGQGKSRLAARFAAQCVELGWTVLHAR</sequence>
<protein>
    <submittedName>
        <fullName evidence="1">Uncharacterized protein</fullName>
    </submittedName>
</protein>
<dbReference type="Proteomes" id="UP000675781">
    <property type="component" value="Unassembled WGS sequence"/>
</dbReference>
<keyword evidence="2" id="KW-1185">Reference proteome</keyword>